<feature type="compositionally biased region" description="Basic and acidic residues" evidence="1">
    <location>
        <begin position="66"/>
        <end position="77"/>
    </location>
</feature>
<dbReference type="EMBL" id="VHII01000023">
    <property type="protein sequence ID" value="KAF1372335.1"/>
    <property type="molecule type" value="Genomic_DNA"/>
</dbReference>
<evidence type="ECO:0000313" key="3">
    <source>
        <dbReference type="Proteomes" id="UP000465112"/>
    </source>
</evidence>
<reference evidence="2 3" key="1">
    <citation type="submission" date="2019-06" db="EMBL/GenBank/DDBJ databases">
        <title>A chromosome-scale genome assembly of the European perch, Perca fluviatilis.</title>
        <authorList>
            <person name="Roques C."/>
            <person name="Zahm M."/>
            <person name="Cabau C."/>
            <person name="Klopp C."/>
            <person name="Bouchez O."/>
            <person name="Donnadieu C."/>
            <person name="Kuhl H."/>
            <person name="Gislard M."/>
            <person name="Guendouz S."/>
            <person name="Journot L."/>
            <person name="Haffray P."/>
            <person name="Bestin A."/>
            <person name="Morvezen R."/>
            <person name="Feron R."/>
            <person name="Wen M."/>
            <person name="Jouanno E."/>
            <person name="Herpin A."/>
            <person name="Schartl M."/>
            <person name="Postlethwait J."/>
            <person name="Schaerlinger B."/>
            <person name="Chardard D."/>
            <person name="Lecocq T."/>
            <person name="Poncet C."/>
            <person name="Jaffrelo L."/>
            <person name="Lampietro C."/>
            <person name="Guiguen Y."/>
        </authorList>
    </citation>
    <scope>NUCLEOTIDE SEQUENCE [LARGE SCALE GENOMIC DNA]</scope>
    <source>
        <tissue evidence="2">Blood</tissue>
    </source>
</reference>
<proteinExistence type="predicted"/>
<name>A0A6A5E0B1_PERFL</name>
<feature type="region of interest" description="Disordered" evidence="1">
    <location>
        <begin position="61"/>
        <end position="84"/>
    </location>
</feature>
<feature type="region of interest" description="Disordered" evidence="1">
    <location>
        <begin position="1"/>
        <end position="42"/>
    </location>
</feature>
<protein>
    <submittedName>
        <fullName evidence="2">Uncharacterized protein</fullName>
    </submittedName>
</protein>
<sequence length="84" mass="8985">MEWSVLSSDFSKKAVKSGALDGARPVGSAPEPCVAPPRGTNRTHLHSRLATVCEIQVAPARTHGSAVREEQETREVGLHVTGIR</sequence>
<comment type="caution">
    <text evidence="2">The sequence shown here is derived from an EMBL/GenBank/DDBJ whole genome shotgun (WGS) entry which is preliminary data.</text>
</comment>
<keyword evidence="3" id="KW-1185">Reference proteome</keyword>
<organism evidence="2 3">
    <name type="scientific">Perca fluviatilis</name>
    <name type="common">European perch</name>
    <dbReference type="NCBI Taxonomy" id="8168"/>
    <lineage>
        <taxon>Eukaryota</taxon>
        <taxon>Metazoa</taxon>
        <taxon>Chordata</taxon>
        <taxon>Craniata</taxon>
        <taxon>Vertebrata</taxon>
        <taxon>Euteleostomi</taxon>
        <taxon>Actinopterygii</taxon>
        <taxon>Neopterygii</taxon>
        <taxon>Teleostei</taxon>
        <taxon>Neoteleostei</taxon>
        <taxon>Acanthomorphata</taxon>
        <taxon>Eupercaria</taxon>
        <taxon>Perciformes</taxon>
        <taxon>Percoidei</taxon>
        <taxon>Percidae</taxon>
        <taxon>Percinae</taxon>
        <taxon>Perca</taxon>
    </lineage>
</organism>
<dbReference type="Proteomes" id="UP000465112">
    <property type="component" value="Chromosome 23"/>
</dbReference>
<dbReference type="AlphaFoldDB" id="A0A6A5E0B1"/>
<evidence type="ECO:0000256" key="1">
    <source>
        <dbReference type="SAM" id="MobiDB-lite"/>
    </source>
</evidence>
<accession>A0A6A5E0B1</accession>
<gene>
    <name evidence="2" type="ORF">PFLUV_G00264200</name>
</gene>
<evidence type="ECO:0000313" key="2">
    <source>
        <dbReference type="EMBL" id="KAF1372335.1"/>
    </source>
</evidence>